<name>Q0UWQ9_PHANO</name>
<dbReference type="InParanoid" id="Q0UWQ9"/>
<dbReference type="RefSeq" id="XP_001794351.1">
    <property type="nucleotide sequence ID" value="XM_001794299.1"/>
</dbReference>
<dbReference type="AlphaFoldDB" id="Q0UWQ9"/>
<protein>
    <submittedName>
        <fullName evidence="1">Uncharacterized protein</fullName>
    </submittedName>
</protein>
<dbReference type="GeneID" id="5971214"/>
<gene>
    <name evidence="1" type="ORF">SNOG_03805</name>
</gene>
<organism evidence="1 2">
    <name type="scientific">Phaeosphaeria nodorum (strain SN15 / ATCC MYA-4574 / FGSC 10173)</name>
    <name type="common">Glume blotch fungus</name>
    <name type="synonym">Parastagonospora nodorum</name>
    <dbReference type="NCBI Taxonomy" id="321614"/>
    <lineage>
        <taxon>Eukaryota</taxon>
        <taxon>Fungi</taxon>
        <taxon>Dikarya</taxon>
        <taxon>Ascomycota</taxon>
        <taxon>Pezizomycotina</taxon>
        <taxon>Dothideomycetes</taxon>
        <taxon>Pleosporomycetidae</taxon>
        <taxon>Pleosporales</taxon>
        <taxon>Pleosporineae</taxon>
        <taxon>Phaeosphaeriaceae</taxon>
        <taxon>Parastagonospora</taxon>
    </lineage>
</organism>
<accession>Q0UWQ9</accession>
<dbReference type="KEGG" id="pno:SNOG_03805"/>
<dbReference type="Proteomes" id="UP000001055">
    <property type="component" value="Unassembled WGS sequence"/>
</dbReference>
<dbReference type="EMBL" id="CH445329">
    <property type="protein sequence ID" value="EAT89010.1"/>
    <property type="molecule type" value="Genomic_DNA"/>
</dbReference>
<evidence type="ECO:0000313" key="2">
    <source>
        <dbReference type="Proteomes" id="UP000001055"/>
    </source>
</evidence>
<evidence type="ECO:0000313" key="1">
    <source>
        <dbReference type="EMBL" id="EAT89010.1"/>
    </source>
</evidence>
<proteinExistence type="predicted"/>
<reference evidence="2" key="1">
    <citation type="journal article" date="2007" name="Plant Cell">
        <title>Dothideomycete-plant interactions illuminated by genome sequencing and EST analysis of the wheat pathogen Stagonospora nodorum.</title>
        <authorList>
            <person name="Hane J.K."/>
            <person name="Lowe R.G."/>
            <person name="Solomon P.S."/>
            <person name="Tan K.C."/>
            <person name="Schoch C.L."/>
            <person name="Spatafora J.W."/>
            <person name="Crous P.W."/>
            <person name="Kodira C."/>
            <person name="Birren B.W."/>
            <person name="Galagan J.E."/>
            <person name="Torriani S.F."/>
            <person name="McDonald B.A."/>
            <person name="Oliver R.P."/>
        </authorList>
    </citation>
    <scope>NUCLEOTIDE SEQUENCE [LARGE SCALE GENOMIC DNA]</scope>
    <source>
        <strain evidence="2">SN15 / ATCC MYA-4574 / FGSC 10173</strain>
    </source>
</reference>
<sequence length="186" mass="20900">MFRVVFAFFHIEATSGSLSSSDHSEYDISRMRGRSVEDILVEAGLKEDGTEQLRPFLSHALALEDVAVPSASRMVVYSKDISSAMIHERVPKEDQPRPVLIEHADGSPITVKQFMIAAHECLSQHKDKIINNRKFLLRVPLLPITVPEPENRDLSFDPDKHDLFFKVAQGTSFPDGTNESRVQAQT</sequence>
<dbReference type="VEuPathDB" id="FungiDB:JI435_038050"/>